<comment type="caution">
    <text evidence="1">The sequence shown here is derived from an EMBL/GenBank/DDBJ whole genome shotgun (WGS) entry which is preliminary data.</text>
</comment>
<gene>
    <name evidence="1" type="ORF">JTE90_008430</name>
</gene>
<dbReference type="Proteomes" id="UP000827092">
    <property type="component" value="Unassembled WGS sequence"/>
</dbReference>
<organism evidence="1 2">
    <name type="scientific">Oedothorax gibbosus</name>
    <dbReference type="NCBI Taxonomy" id="931172"/>
    <lineage>
        <taxon>Eukaryota</taxon>
        <taxon>Metazoa</taxon>
        <taxon>Ecdysozoa</taxon>
        <taxon>Arthropoda</taxon>
        <taxon>Chelicerata</taxon>
        <taxon>Arachnida</taxon>
        <taxon>Araneae</taxon>
        <taxon>Araneomorphae</taxon>
        <taxon>Entelegynae</taxon>
        <taxon>Araneoidea</taxon>
        <taxon>Linyphiidae</taxon>
        <taxon>Erigoninae</taxon>
        <taxon>Oedothorax</taxon>
    </lineage>
</organism>
<evidence type="ECO:0000313" key="2">
    <source>
        <dbReference type="Proteomes" id="UP000827092"/>
    </source>
</evidence>
<proteinExistence type="predicted"/>
<evidence type="ECO:0000313" key="1">
    <source>
        <dbReference type="EMBL" id="KAG8187543.1"/>
    </source>
</evidence>
<dbReference type="EMBL" id="JAFNEN010000268">
    <property type="protein sequence ID" value="KAG8187543.1"/>
    <property type="molecule type" value="Genomic_DNA"/>
</dbReference>
<dbReference type="AlphaFoldDB" id="A0AAV6UUV1"/>
<reference evidence="1 2" key="1">
    <citation type="journal article" date="2022" name="Nat. Ecol. Evol.">
        <title>A masculinizing supergene underlies an exaggerated male reproductive morph in a spider.</title>
        <authorList>
            <person name="Hendrickx F."/>
            <person name="De Corte Z."/>
            <person name="Sonet G."/>
            <person name="Van Belleghem S.M."/>
            <person name="Kostlbacher S."/>
            <person name="Vangestel C."/>
        </authorList>
    </citation>
    <scope>NUCLEOTIDE SEQUENCE [LARGE SCALE GENOMIC DNA]</scope>
    <source>
        <strain evidence="1">W744_W776</strain>
    </source>
</reference>
<keyword evidence="2" id="KW-1185">Reference proteome</keyword>
<protein>
    <submittedName>
        <fullName evidence="1">Uncharacterized protein</fullName>
    </submittedName>
</protein>
<sequence length="97" mass="10827">MSGLYSSISYTLLRPFSGIKKGNPSVVYPSLSPFPRQRTDAIRQTRIFLRLKLCPYYLLLVMSTSDVLPRGGITGSMLDQQVSAASQKRRSLDTGNR</sequence>
<accession>A0AAV6UUV1</accession>
<name>A0AAV6UUV1_9ARAC</name>